<accession>A0A1R4EF69</accession>
<evidence type="ECO:0000259" key="2">
    <source>
        <dbReference type="Pfam" id="PF00462"/>
    </source>
</evidence>
<dbReference type="Pfam" id="PF00462">
    <property type="entry name" value="Glutaredoxin"/>
    <property type="match status" value="1"/>
</dbReference>
<name>A0A1R4EF69_9GAMM</name>
<dbReference type="EMBL" id="FUGD01000075">
    <property type="protein sequence ID" value="SJM37143.1"/>
    <property type="molecule type" value="Genomic_DNA"/>
</dbReference>
<gene>
    <name evidence="3" type="ORF">A1019T_01114</name>
</gene>
<dbReference type="SUPFAM" id="SSF52833">
    <property type="entry name" value="Thioredoxin-like"/>
    <property type="match status" value="1"/>
</dbReference>
<dbReference type="InterPro" id="IPR002109">
    <property type="entry name" value="Glutaredoxin"/>
</dbReference>
<proteinExistence type="predicted"/>
<organism evidence="3 4">
    <name type="scientific">Psychrobacter pasteurii</name>
    <dbReference type="NCBI Taxonomy" id="1945520"/>
    <lineage>
        <taxon>Bacteria</taxon>
        <taxon>Pseudomonadati</taxon>
        <taxon>Pseudomonadota</taxon>
        <taxon>Gammaproteobacteria</taxon>
        <taxon>Moraxellales</taxon>
        <taxon>Moraxellaceae</taxon>
        <taxon>Psychrobacter</taxon>
    </lineage>
</organism>
<dbReference type="PROSITE" id="PS00194">
    <property type="entry name" value="THIOREDOXIN_1"/>
    <property type="match status" value="1"/>
</dbReference>
<protein>
    <submittedName>
        <fullName evidence="3">Glutaredoxin</fullName>
    </submittedName>
</protein>
<dbReference type="PANTHER" id="PTHR34386:SF1">
    <property type="entry name" value="GLUTAREDOXIN-LIKE PROTEIN NRDH"/>
    <property type="match status" value="1"/>
</dbReference>
<dbReference type="RefSeq" id="WP_077448547.1">
    <property type="nucleotide sequence ID" value="NZ_FUGD01000075.1"/>
</dbReference>
<keyword evidence="4" id="KW-1185">Reference proteome</keyword>
<dbReference type="Gene3D" id="3.40.30.10">
    <property type="entry name" value="Glutaredoxin"/>
    <property type="match status" value="1"/>
</dbReference>
<dbReference type="InterPro" id="IPR017937">
    <property type="entry name" value="Thioredoxin_CS"/>
</dbReference>
<dbReference type="PANTHER" id="PTHR34386">
    <property type="entry name" value="GLUTAREDOXIN"/>
    <property type="match status" value="1"/>
</dbReference>
<keyword evidence="1" id="KW-0676">Redox-active center</keyword>
<evidence type="ECO:0000256" key="1">
    <source>
        <dbReference type="ARBA" id="ARBA00023284"/>
    </source>
</evidence>
<dbReference type="InterPro" id="IPR051548">
    <property type="entry name" value="Grx-like_ET"/>
</dbReference>
<dbReference type="InterPro" id="IPR036249">
    <property type="entry name" value="Thioredoxin-like_sf"/>
</dbReference>
<feature type="domain" description="Glutaredoxin" evidence="2">
    <location>
        <begin position="45"/>
        <end position="102"/>
    </location>
</feature>
<evidence type="ECO:0000313" key="4">
    <source>
        <dbReference type="Proteomes" id="UP000188169"/>
    </source>
</evidence>
<dbReference type="AlphaFoldDB" id="A0A1R4EF69"/>
<evidence type="ECO:0000313" key="3">
    <source>
        <dbReference type="EMBL" id="SJM37143.1"/>
    </source>
</evidence>
<sequence>MKPITLFTIVLTATVLIASIYLINSSRVQPVPEARACNASEQNDVVLYSAVWCGYCKQTKQLLAKHNVNYCEYDIERSATGYEQFRALGGQAVPLLQFNGSIIHGYNKSLIESHIQNQ</sequence>
<dbReference type="PROSITE" id="PS51354">
    <property type="entry name" value="GLUTAREDOXIN_2"/>
    <property type="match status" value="1"/>
</dbReference>
<dbReference type="OrthoDB" id="8991911at2"/>
<reference evidence="4" key="1">
    <citation type="submission" date="2017-02" db="EMBL/GenBank/DDBJ databases">
        <authorList>
            <person name="Mornico D."/>
        </authorList>
    </citation>
    <scope>NUCLEOTIDE SEQUENCE [LARGE SCALE GENOMIC DNA]</scope>
</reference>
<dbReference type="GO" id="GO:0009055">
    <property type="term" value="F:electron transfer activity"/>
    <property type="evidence" value="ECO:0007669"/>
    <property type="project" value="TreeGrafter"/>
</dbReference>
<dbReference type="GO" id="GO:0045454">
    <property type="term" value="P:cell redox homeostasis"/>
    <property type="evidence" value="ECO:0007669"/>
    <property type="project" value="TreeGrafter"/>
</dbReference>
<dbReference type="CDD" id="cd02976">
    <property type="entry name" value="NrdH"/>
    <property type="match status" value="1"/>
</dbReference>
<dbReference type="STRING" id="1945520.A1019T_01114"/>
<dbReference type="Proteomes" id="UP000188169">
    <property type="component" value="Unassembled WGS sequence"/>
</dbReference>